<dbReference type="GeneID" id="34526783"/>
<evidence type="ECO:0000313" key="3">
    <source>
        <dbReference type="Proteomes" id="UP000006310"/>
    </source>
</evidence>
<dbReference type="Proteomes" id="UP000006310">
    <property type="component" value="Chromosome 6"/>
</dbReference>
<dbReference type="InterPro" id="IPR037240">
    <property type="entry name" value="ORC1-binding_dom"/>
</dbReference>
<dbReference type="KEGG" id="kng:KNAG_0F04040"/>
<feature type="non-terminal residue" evidence="2">
    <location>
        <position position="262"/>
    </location>
</feature>
<dbReference type="SUPFAM" id="SSF144005">
    <property type="entry name" value="ORC1-binding domain"/>
    <property type="match status" value="1"/>
</dbReference>
<protein>
    <recommendedName>
        <fullName evidence="1">Sir1 ORC-binding domain-containing protein</fullName>
    </recommendedName>
</protein>
<reference evidence="3" key="2">
    <citation type="submission" date="2012-08" db="EMBL/GenBank/DDBJ databases">
        <title>Genome sequence of Kazachstania naganishii.</title>
        <authorList>
            <person name="Gordon J.L."/>
            <person name="Armisen D."/>
            <person name="Proux-Wera E."/>
            <person name="OhEigeartaigh S.S."/>
            <person name="Byrne K.P."/>
            <person name="Wolfe K.H."/>
        </authorList>
    </citation>
    <scope>NUCLEOTIDE SEQUENCE [LARGE SCALE GENOMIC DNA]</scope>
    <source>
        <strain evidence="3">ATCC MYA-139 / BCRC 22969 / CBS 8797 / CCRC 22969 / KCTC 17520 / NBRC 10181 / NCYC 3082</strain>
    </source>
</reference>
<name>J7RNF0_HUIN7</name>
<gene>
    <name evidence="2" type="primary">KNAG0F04040</name>
    <name evidence="2" type="ordered locus">KNAG_0F04040</name>
</gene>
<keyword evidence="3" id="KW-1185">Reference proteome</keyword>
<dbReference type="AlphaFoldDB" id="J7RNF0"/>
<dbReference type="EMBL" id="HE978319">
    <property type="protein sequence ID" value="CCK71068.1"/>
    <property type="molecule type" value="Genomic_DNA"/>
</dbReference>
<reference evidence="2 3" key="1">
    <citation type="journal article" date="2011" name="Proc. Natl. Acad. Sci. U.S.A.">
        <title>Evolutionary erosion of yeast sex chromosomes by mating-type switching accidents.</title>
        <authorList>
            <person name="Gordon J.L."/>
            <person name="Armisen D."/>
            <person name="Proux-Wera E."/>
            <person name="Oheigeartaigh S.S."/>
            <person name="Byrne K.P."/>
            <person name="Wolfe K.H."/>
        </authorList>
    </citation>
    <scope>NUCLEOTIDE SEQUENCE [LARGE SCALE GENOMIC DNA]</scope>
    <source>
        <strain evidence="3">ATCC MYA-139 / BCRC 22969 / CBS 8797 / CCRC 22969 / KCTC 17520 / NBRC 10181 / NCYC 3082</strain>
    </source>
</reference>
<feature type="domain" description="Sir1 ORC-binding" evidence="1">
    <location>
        <begin position="56"/>
        <end position="173"/>
    </location>
</feature>
<evidence type="ECO:0000259" key="1">
    <source>
        <dbReference type="Pfam" id="PF11603"/>
    </source>
</evidence>
<sequence>MSNYSTSDDEFYSSASQDSMQNSNAEILTQDDVDSYNALSQLILSQQAGPEPSVTKISDRCFVIDGYIVFINANGTKTLRIKMFSVSFLHKFEQEALCQLETVNIEALYNLHTCSRFIPCTSSKLFEFMETNSVYVMETAHGLQLATREQKPMARKLDVIRFRPQLQMFKYLYYAPARKPIRIGTSQEFVPITNTREVGFYRKKLCLQNLEFSASDRTLLADYLTNDSEKRSRVLSVLLKYYNTVCARVAKTAFTTDRNGHQ</sequence>
<dbReference type="HOGENOM" id="CLU_1063762_0_0_1"/>
<organism evidence="2 3">
    <name type="scientific">Huiozyma naganishii (strain ATCC MYA-139 / BCRC 22969 / CBS 8797 / KCTC 17520 / NBRC 10181 / NCYC 3082 / Yp74L-3)</name>
    <name type="common">Yeast</name>
    <name type="synonym">Kazachstania naganishii</name>
    <dbReference type="NCBI Taxonomy" id="1071383"/>
    <lineage>
        <taxon>Eukaryota</taxon>
        <taxon>Fungi</taxon>
        <taxon>Dikarya</taxon>
        <taxon>Ascomycota</taxon>
        <taxon>Saccharomycotina</taxon>
        <taxon>Saccharomycetes</taxon>
        <taxon>Saccharomycetales</taxon>
        <taxon>Saccharomycetaceae</taxon>
        <taxon>Huiozyma</taxon>
    </lineage>
</organism>
<evidence type="ECO:0000313" key="2">
    <source>
        <dbReference type="EMBL" id="CCK71068.1"/>
    </source>
</evidence>
<proteinExistence type="predicted"/>
<dbReference type="RefSeq" id="XP_022465314.1">
    <property type="nucleotide sequence ID" value="XM_022608860.1"/>
</dbReference>
<accession>J7RNF0</accession>
<dbReference type="Pfam" id="PF11603">
    <property type="entry name" value="Sir1"/>
    <property type="match status" value="1"/>
</dbReference>
<dbReference type="InterPro" id="IPR021646">
    <property type="entry name" value="Sir1_ORC-binding"/>
</dbReference>